<dbReference type="GO" id="GO:0016757">
    <property type="term" value="F:glycosyltransferase activity"/>
    <property type="evidence" value="ECO:0007669"/>
    <property type="project" value="InterPro"/>
</dbReference>
<gene>
    <name evidence="2" type="ordered locus">Cag_1023</name>
</gene>
<dbReference type="EMBL" id="CP000108">
    <property type="protein sequence ID" value="ABB28285.1"/>
    <property type="molecule type" value="Genomic_DNA"/>
</dbReference>
<sequence>MFQQRKPRLLWANLYCLLDSSSGASISVREMLRQLAYNGYEVEVIGATIFDAVSGMSALPPQWKKRLETTDILELNDAPLRHKLLMTNSHQRDAVTALEEAKWYEFYLHTLNTFKPDVVWFYGGRPFDYLISDEAKHRGIPVAAYLVNGNYTKTRWCRDVDCIITDTQATADYYHRKNGLTLTPVGKFIDPKMVVAAEHLRRNVLFVNPTFEKGAALVVQIALQLEQLRPDIQLEVVESRGSWRGMVEYVSARLGKPRTGLSNVQVMPHSRNMRPLYSRARMVLAPSLWWESGSRVLAEAMLNAIPALVTDNGGNREMVGEGGIAIALPANYHAKPYIELLTSELLEQFVAQIICCYDDEQFYQTLVAQATLYGCTTHHISTSTQKLLKVFGKLIASSSKELSYK</sequence>
<reference evidence="2" key="1">
    <citation type="submission" date="2005-08" db="EMBL/GenBank/DDBJ databases">
        <title>Complete sequence of Chlorobium chlorochromatii CaD3.</title>
        <authorList>
            <person name="Copeland A."/>
            <person name="Lucas S."/>
            <person name="Lapidus A."/>
            <person name="Barry K."/>
            <person name="Detter J.C."/>
            <person name="Glavina T."/>
            <person name="Hammon N."/>
            <person name="Israni S."/>
            <person name="Pitluck S."/>
            <person name="Bryant D."/>
            <person name="Schmutz J."/>
            <person name="Larimer F."/>
            <person name="Land M."/>
            <person name="Kyrpides N."/>
            <person name="Ivanova N."/>
            <person name="Richardson P."/>
        </authorList>
    </citation>
    <scope>NUCLEOTIDE SEQUENCE [LARGE SCALE GENOMIC DNA]</scope>
    <source>
        <strain evidence="2">CaD3</strain>
    </source>
</reference>
<evidence type="ECO:0000259" key="1">
    <source>
        <dbReference type="Pfam" id="PF00534"/>
    </source>
</evidence>
<feature type="domain" description="Glycosyl transferase family 1" evidence="1">
    <location>
        <begin position="211"/>
        <end position="334"/>
    </location>
</feature>
<proteinExistence type="predicted"/>
<dbReference type="Pfam" id="PF00534">
    <property type="entry name" value="Glycos_transf_1"/>
    <property type="match status" value="1"/>
</dbReference>
<protein>
    <submittedName>
        <fullName evidence="2">Glycosyltransferase-like protein</fullName>
    </submittedName>
</protein>
<dbReference type="Gene3D" id="3.40.50.2000">
    <property type="entry name" value="Glycogen Phosphorylase B"/>
    <property type="match status" value="1"/>
</dbReference>
<dbReference type="CDD" id="cd03801">
    <property type="entry name" value="GT4_PimA-like"/>
    <property type="match status" value="1"/>
</dbReference>
<organism evidence="2">
    <name type="scientific">Chlorobium chlorochromatii (strain CaD3)</name>
    <dbReference type="NCBI Taxonomy" id="340177"/>
    <lineage>
        <taxon>Bacteria</taxon>
        <taxon>Pseudomonadati</taxon>
        <taxon>Chlorobiota</taxon>
        <taxon>Chlorobiia</taxon>
        <taxon>Chlorobiales</taxon>
        <taxon>Chlorobiaceae</taxon>
        <taxon>Chlorobium/Pelodictyon group</taxon>
        <taxon>Chlorobium</taxon>
    </lineage>
</organism>
<dbReference type="AlphaFoldDB" id="Q3ARU0"/>
<evidence type="ECO:0000313" key="2">
    <source>
        <dbReference type="EMBL" id="ABB28285.1"/>
    </source>
</evidence>
<dbReference type="InterPro" id="IPR001296">
    <property type="entry name" value="Glyco_trans_1"/>
</dbReference>
<dbReference type="KEGG" id="cch:Cag_1023"/>
<keyword evidence="2" id="KW-0808">Transferase</keyword>
<name>Q3ARU0_CHLCH</name>
<dbReference type="eggNOG" id="COG0438">
    <property type="taxonomic scope" value="Bacteria"/>
</dbReference>
<dbReference type="HOGENOM" id="CLU_620595_0_0_10"/>
<accession>Q3ARU0</accession>
<dbReference type="STRING" id="340177.Cag_1023"/>
<dbReference type="SUPFAM" id="SSF53756">
    <property type="entry name" value="UDP-Glycosyltransferase/glycogen phosphorylase"/>
    <property type="match status" value="1"/>
</dbReference>